<dbReference type="EMBL" id="CM042881">
    <property type="protein sequence ID" value="KAI4387107.1"/>
    <property type="molecule type" value="Genomic_DNA"/>
</dbReference>
<organism evidence="1 2">
    <name type="scientific">Melastoma candidum</name>
    <dbReference type="NCBI Taxonomy" id="119954"/>
    <lineage>
        <taxon>Eukaryota</taxon>
        <taxon>Viridiplantae</taxon>
        <taxon>Streptophyta</taxon>
        <taxon>Embryophyta</taxon>
        <taxon>Tracheophyta</taxon>
        <taxon>Spermatophyta</taxon>
        <taxon>Magnoliopsida</taxon>
        <taxon>eudicotyledons</taxon>
        <taxon>Gunneridae</taxon>
        <taxon>Pentapetalae</taxon>
        <taxon>rosids</taxon>
        <taxon>malvids</taxon>
        <taxon>Myrtales</taxon>
        <taxon>Melastomataceae</taxon>
        <taxon>Melastomatoideae</taxon>
        <taxon>Melastomateae</taxon>
        <taxon>Melastoma</taxon>
    </lineage>
</organism>
<dbReference type="Proteomes" id="UP001057402">
    <property type="component" value="Chromosome 2"/>
</dbReference>
<reference evidence="2" key="1">
    <citation type="journal article" date="2023" name="Front. Plant Sci.">
        <title>Chromosomal-level genome assembly of Melastoma candidum provides insights into trichome evolution.</title>
        <authorList>
            <person name="Zhong Y."/>
            <person name="Wu W."/>
            <person name="Sun C."/>
            <person name="Zou P."/>
            <person name="Liu Y."/>
            <person name="Dai S."/>
            <person name="Zhou R."/>
        </authorList>
    </citation>
    <scope>NUCLEOTIDE SEQUENCE [LARGE SCALE GENOMIC DNA]</scope>
</reference>
<protein>
    <submittedName>
        <fullName evidence="1">Uncharacterized protein</fullName>
    </submittedName>
</protein>
<proteinExistence type="predicted"/>
<evidence type="ECO:0000313" key="1">
    <source>
        <dbReference type="EMBL" id="KAI4387107.1"/>
    </source>
</evidence>
<sequence length="157" mass="17702">MAAISYVDLKHSSPKVVLAHKQTAILVRHQLRESIHIASPKELVAFEDSFDGSDKTYFKQKRRRQDVFDNATATSKQSDNLACEGRPIPLTDSSIRTTSRVHQRCAINIWEEVKEMITQTPLEKGQTIITEAKEVLNLFDGLISVDTSHARALIMNI</sequence>
<gene>
    <name evidence="1" type="ORF">MLD38_004965</name>
</gene>
<accession>A0ACB9S8N8</accession>
<name>A0ACB9S8N8_9MYRT</name>
<comment type="caution">
    <text evidence="1">The sequence shown here is derived from an EMBL/GenBank/DDBJ whole genome shotgun (WGS) entry which is preliminary data.</text>
</comment>
<evidence type="ECO:0000313" key="2">
    <source>
        <dbReference type="Proteomes" id="UP001057402"/>
    </source>
</evidence>
<keyword evidence="2" id="KW-1185">Reference proteome</keyword>